<dbReference type="OrthoDB" id="6081971at2759"/>
<feature type="compositionally biased region" description="Basic and acidic residues" evidence="1">
    <location>
        <begin position="73"/>
        <end position="99"/>
    </location>
</feature>
<reference evidence="2" key="1">
    <citation type="submission" date="2019-08" db="EMBL/GenBank/DDBJ databases">
        <title>The genome of the North American firefly Photinus pyralis.</title>
        <authorList>
            <consortium name="Photinus pyralis genome working group"/>
            <person name="Fallon T.R."/>
            <person name="Sander Lower S.E."/>
            <person name="Weng J.-K."/>
        </authorList>
    </citation>
    <scope>NUCLEOTIDE SEQUENCE</scope>
    <source>
        <strain evidence="2">TRF0915ILg1</strain>
        <tissue evidence="2">Whole body</tissue>
    </source>
</reference>
<comment type="caution">
    <text evidence="2">The sequence shown here is derived from an EMBL/GenBank/DDBJ whole genome shotgun (WGS) entry which is preliminary data.</text>
</comment>
<feature type="region of interest" description="Disordered" evidence="1">
    <location>
        <begin position="62"/>
        <end position="140"/>
    </location>
</feature>
<dbReference type="Proteomes" id="UP000801492">
    <property type="component" value="Unassembled WGS sequence"/>
</dbReference>
<evidence type="ECO:0000313" key="2">
    <source>
        <dbReference type="EMBL" id="KAF2883699.1"/>
    </source>
</evidence>
<gene>
    <name evidence="2" type="ORF">ILUMI_22482</name>
</gene>
<dbReference type="AlphaFoldDB" id="A0A8K0CCQ8"/>
<evidence type="ECO:0000313" key="3">
    <source>
        <dbReference type="Proteomes" id="UP000801492"/>
    </source>
</evidence>
<evidence type="ECO:0008006" key="4">
    <source>
        <dbReference type="Google" id="ProtNLM"/>
    </source>
</evidence>
<sequence length="182" mass="20913">MPQVCFAVKCSHTTVNCKLKPFLADPERKKRWTVNIRRDNWEATPSDQIDNDDNSTNKNEIAAQVTPPCNLSEDTKIARQDAETRDTERQDTERQDTERTQQTPNTTRTRKRKALPQITSSSQPTTTGKILSYPEKRSTVGEHDEIDKPFLGYAATVRRLSARRQTLLKFSIAKLLMQHELE</sequence>
<dbReference type="EMBL" id="VTPC01090310">
    <property type="protein sequence ID" value="KAF2883699.1"/>
    <property type="molecule type" value="Genomic_DNA"/>
</dbReference>
<organism evidence="2 3">
    <name type="scientific">Ignelater luminosus</name>
    <name type="common">Cucubano</name>
    <name type="synonym">Pyrophorus luminosus</name>
    <dbReference type="NCBI Taxonomy" id="2038154"/>
    <lineage>
        <taxon>Eukaryota</taxon>
        <taxon>Metazoa</taxon>
        <taxon>Ecdysozoa</taxon>
        <taxon>Arthropoda</taxon>
        <taxon>Hexapoda</taxon>
        <taxon>Insecta</taxon>
        <taxon>Pterygota</taxon>
        <taxon>Neoptera</taxon>
        <taxon>Endopterygota</taxon>
        <taxon>Coleoptera</taxon>
        <taxon>Polyphaga</taxon>
        <taxon>Elateriformia</taxon>
        <taxon>Elateroidea</taxon>
        <taxon>Elateridae</taxon>
        <taxon>Agrypninae</taxon>
        <taxon>Pyrophorini</taxon>
        <taxon>Ignelater</taxon>
    </lineage>
</organism>
<feature type="compositionally biased region" description="Low complexity" evidence="1">
    <location>
        <begin position="116"/>
        <end position="127"/>
    </location>
</feature>
<proteinExistence type="predicted"/>
<protein>
    <recommendedName>
        <fullName evidence="4">THAP-type domain-containing protein</fullName>
    </recommendedName>
</protein>
<evidence type="ECO:0000256" key="1">
    <source>
        <dbReference type="SAM" id="MobiDB-lite"/>
    </source>
</evidence>
<name>A0A8K0CCQ8_IGNLU</name>
<accession>A0A8K0CCQ8</accession>
<keyword evidence="3" id="KW-1185">Reference proteome</keyword>